<evidence type="ECO:0000313" key="2">
    <source>
        <dbReference type="Proteomes" id="UP000031408"/>
    </source>
</evidence>
<accession>A0A0C1KW98</accession>
<gene>
    <name evidence="1" type="ORF">OI18_21965</name>
</gene>
<protein>
    <submittedName>
        <fullName evidence="1">Uncharacterized protein</fullName>
    </submittedName>
</protein>
<proteinExistence type="predicted"/>
<evidence type="ECO:0000313" key="1">
    <source>
        <dbReference type="EMBL" id="KIC91992.1"/>
    </source>
</evidence>
<organism evidence="1 2">
    <name type="scientific">Flavihumibacter solisilvae</name>
    <dbReference type="NCBI Taxonomy" id="1349421"/>
    <lineage>
        <taxon>Bacteria</taxon>
        <taxon>Pseudomonadati</taxon>
        <taxon>Bacteroidota</taxon>
        <taxon>Chitinophagia</taxon>
        <taxon>Chitinophagales</taxon>
        <taxon>Chitinophagaceae</taxon>
        <taxon>Flavihumibacter</taxon>
    </lineage>
</organism>
<dbReference type="AlphaFoldDB" id="A0A0C1KW98"/>
<name>A0A0C1KW98_9BACT</name>
<keyword evidence="2" id="KW-1185">Reference proteome</keyword>
<sequence length="95" mass="11037">PIKEELNEAVSILSDEQKQLFRRIYQRIESGEGYVVPDDFVRDSSMHQNFRTLRNVNFIRPIQGGRWLPGLEVQVKNFGKLAAKMKNQELGFSNL</sequence>
<dbReference type="Proteomes" id="UP000031408">
    <property type="component" value="Unassembled WGS sequence"/>
</dbReference>
<feature type="non-terminal residue" evidence="1">
    <location>
        <position position="1"/>
    </location>
</feature>
<dbReference type="EMBL" id="JSVC01000036">
    <property type="protein sequence ID" value="KIC91992.1"/>
    <property type="molecule type" value="Genomic_DNA"/>
</dbReference>
<reference evidence="1 2" key="1">
    <citation type="submission" date="2014-11" db="EMBL/GenBank/DDBJ databases">
        <title>Genome sequence of Flavihumibacter solisilvae 3-3.</title>
        <authorList>
            <person name="Zhou G."/>
            <person name="Li M."/>
            <person name="Wang G."/>
        </authorList>
    </citation>
    <scope>NUCLEOTIDE SEQUENCE [LARGE SCALE GENOMIC DNA]</scope>
    <source>
        <strain evidence="1 2">3-3</strain>
    </source>
</reference>
<dbReference type="OrthoDB" id="9915998at2"/>
<comment type="caution">
    <text evidence="1">The sequence shown here is derived from an EMBL/GenBank/DDBJ whole genome shotgun (WGS) entry which is preliminary data.</text>
</comment>
<dbReference type="RefSeq" id="WP_039144100.1">
    <property type="nucleotide sequence ID" value="NZ_JSVC01000036.1"/>
</dbReference>